<reference evidence="13 14" key="1">
    <citation type="journal article" date="2014" name="BMC Genomics">
        <title>Comparison of environmental and isolate Sulfobacillus genomes reveals diverse carbon, sulfur, nitrogen, and hydrogen metabolisms.</title>
        <authorList>
            <person name="Justice N.B."/>
            <person name="Norman A."/>
            <person name="Brown C.T."/>
            <person name="Singh A."/>
            <person name="Thomas B.C."/>
            <person name="Banfield J.F."/>
        </authorList>
    </citation>
    <scope>NUCLEOTIDE SEQUENCE [LARGE SCALE GENOMIC DNA]</scope>
    <source>
        <strain evidence="13">AMDSBA1</strain>
    </source>
</reference>
<dbReference type="AlphaFoldDB" id="A0A2T2XBH3"/>
<protein>
    <recommendedName>
        <fullName evidence="3 11">Phosphoribulokinase</fullName>
        <ecNumber evidence="3 11">2.7.1.19</ecNumber>
    </recommendedName>
</protein>
<dbReference type="Gene3D" id="3.40.50.300">
    <property type="entry name" value="P-loop containing nucleotide triphosphate hydrolases"/>
    <property type="match status" value="1"/>
</dbReference>
<accession>A0A2T2XBH3</accession>
<evidence type="ECO:0000256" key="11">
    <source>
        <dbReference type="RuleBase" id="RU004082"/>
    </source>
</evidence>
<dbReference type="GO" id="GO:0005524">
    <property type="term" value="F:ATP binding"/>
    <property type="evidence" value="ECO:0007669"/>
    <property type="project" value="UniProtKB-KW"/>
</dbReference>
<dbReference type="EC" id="2.7.1.19" evidence="3 11"/>
<keyword evidence="6" id="KW-0808">Transferase</keyword>
<evidence type="ECO:0000313" key="14">
    <source>
        <dbReference type="Proteomes" id="UP000242699"/>
    </source>
</evidence>
<evidence type="ECO:0000313" key="13">
    <source>
        <dbReference type="EMBL" id="PSR31854.1"/>
    </source>
</evidence>
<evidence type="ECO:0000256" key="3">
    <source>
        <dbReference type="ARBA" id="ARBA00012042"/>
    </source>
</evidence>
<sequence>MVARRHRISMIGIAGDSGAGKSTYAAALQELLGVDRVTVLTLDDYHSLDRDERNAIGVTALNPWKANNLGLLIDHLWALRHGKPIIKPTYDHTTGRFGPMEEIVPTDIVILEGLHTLYLEKLREALDLRIYFDTDNELRVRWKVRRDSGARGYTPEEVLNEIERRRPDVMRYIEPQKAFADLVIHYMPDKTLPPTPEYPEPVRVVFAERLRRNKRILVKWLALGARLGLIHAEHVHDIVEGEEMEVASLWGTTQQSALQSLVEMVSDSQLFHEHITRLGKKLDYDPIGVSRILVASMILLLDRNFHHDEQMLHQL</sequence>
<evidence type="ECO:0000256" key="9">
    <source>
        <dbReference type="ARBA" id="ARBA00022840"/>
    </source>
</evidence>
<comment type="caution">
    <text evidence="13">The sequence shown here is derived from an EMBL/GenBank/DDBJ whole genome shotgun (WGS) entry which is preliminary data.</text>
</comment>
<keyword evidence="8 13" id="KW-0418">Kinase</keyword>
<dbReference type="InterPro" id="IPR006083">
    <property type="entry name" value="PRK/URK"/>
</dbReference>
<evidence type="ECO:0000256" key="10">
    <source>
        <dbReference type="ARBA" id="ARBA00047663"/>
    </source>
</evidence>
<keyword evidence="7" id="KW-0547">Nucleotide-binding</keyword>
<evidence type="ECO:0000256" key="2">
    <source>
        <dbReference type="ARBA" id="ARBA00009719"/>
    </source>
</evidence>
<comment type="pathway">
    <text evidence="1">Carbohydrate biosynthesis; Calvin cycle.</text>
</comment>
<dbReference type="PANTHER" id="PTHR10285">
    <property type="entry name" value="URIDINE KINASE"/>
    <property type="match status" value="1"/>
</dbReference>
<dbReference type="NCBIfam" id="NF005655">
    <property type="entry name" value="PRK07429.1"/>
    <property type="match status" value="1"/>
</dbReference>
<evidence type="ECO:0000256" key="1">
    <source>
        <dbReference type="ARBA" id="ARBA00005215"/>
    </source>
</evidence>
<evidence type="ECO:0000256" key="4">
    <source>
        <dbReference type="ARBA" id="ARBA00022531"/>
    </source>
</evidence>
<comment type="catalytic activity">
    <reaction evidence="10 11">
        <text>D-ribulose 5-phosphate + ATP = D-ribulose 1,5-bisphosphate + ADP + H(+)</text>
        <dbReference type="Rhea" id="RHEA:19365"/>
        <dbReference type="ChEBI" id="CHEBI:15378"/>
        <dbReference type="ChEBI" id="CHEBI:30616"/>
        <dbReference type="ChEBI" id="CHEBI:57870"/>
        <dbReference type="ChEBI" id="CHEBI:58121"/>
        <dbReference type="ChEBI" id="CHEBI:456216"/>
        <dbReference type="EC" id="2.7.1.19"/>
    </reaction>
</comment>
<dbReference type="GO" id="GO:0019253">
    <property type="term" value="P:reductive pentose-phosphate cycle"/>
    <property type="evidence" value="ECO:0007669"/>
    <property type="project" value="UniProtKB-KW"/>
</dbReference>
<proteinExistence type="inferred from homology"/>
<keyword evidence="9" id="KW-0067">ATP-binding</keyword>
<dbReference type="EMBL" id="PXYT01000001">
    <property type="protein sequence ID" value="PSR31854.1"/>
    <property type="molecule type" value="Genomic_DNA"/>
</dbReference>
<name>A0A2T2XBH3_9FIRM</name>
<evidence type="ECO:0000256" key="6">
    <source>
        <dbReference type="ARBA" id="ARBA00022679"/>
    </source>
</evidence>
<evidence type="ECO:0000259" key="12">
    <source>
        <dbReference type="Pfam" id="PF00485"/>
    </source>
</evidence>
<organism evidence="13 14">
    <name type="scientific">Sulfobacillus benefaciens</name>
    <dbReference type="NCBI Taxonomy" id="453960"/>
    <lineage>
        <taxon>Bacteria</taxon>
        <taxon>Bacillati</taxon>
        <taxon>Bacillota</taxon>
        <taxon>Clostridia</taxon>
        <taxon>Eubacteriales</taxon>
        <taxon>Clostridiales Family XVII. Incertae Sedis</taxon>
        <taxon>Sulfobacillus</taxon>
    </lineage>
</organism>
<dbReference type="SUPFAM" id="SSF52540">
    <property type="entry name" value="P-loop containing nucleoside triphosphate hydrolases"/>
    <property type="match status" value="1"/>
</dbReference>
<keyword evidence="4" id="KW-0602">Photosynthesis</keyword>
<dbReference type="Proteomes" id="UP000242699">
    <property type="component" value="Unassembled WGS sequence"/>
</dbReference>
<dbReference type="Pfam" id="PF00485">
    <property type="entry name" value="PRK"/>
    <property type="match status" value="1"/>
</dbReference>
<dbReference type="PROSITE" id="PS00567">
    <property type="entry name" value="PHOSPHORIBULOKINASE"/>
    <property type="match status" value="1"/>
</dbReference>
<dbReference type="GO" id="GO:0008974">
    <property type="term" value="F:phosphoribulokinase activity"/>
    <property type="evidence" value="ECO:0007669"/>
    <property type="project" value="UniProtKB-EC"/>
</dbReference>
<gene>
    <name evidence="13" type="ORF">C7B43_01130</name>
</gene>
<evidence type="ECO:0000256" key="8">
    <source>
        <dbReference type="ARBA" id="ARBA00022777"/>
    </source>
</evidence>
<keyword evidence="5" id="KW-0113">Calvin cycle</keyword>
<evidence type="ECO:0000256" key="5">
    <source>
        <dbReference type="ARBA" id="ARBA00022567"/>
    </source>
</evidence>
<feature type="domain" description="Phosphoribulokinase/uridine kinase" evidence="12">
    <location>
        <begin position="10"/>
        <end position="191"/>
    </location>
</feature>
<evidence type="ECO:0000256" key="7">
    <source>
        <dbReference type="ARBA" id="ARBA00022741"/>
    </source>
</evidence>
<dbReference type="InterPro" id="IPR027417">
    <property type="entry name" value="P-loop_NTPase"/>
</dbReference>
<dbReference type="InterPro" id="IPR006082">
    <property type="entry name" value="PRK"/>
</dbReference>
<dbReference type="PRINTS" id="PR00478">
    <property type="entry name" value="PHRIBLKINASE"/>
</dbReference>
<comment type="similarity">
    <text evidence="2 11">Belongs to the phosphoribulokinase family.</text>
</comment>